<feature type="region of interest" description="Disordered" evidence="1">
    <location>
        <begin position="126"/>
        <end position="214"/>
    </location>
</feature>
<proteinExistence type="predicted"/>
<evidence type="ECO:0000259" key="2">
    <source>
        <dbReference type="Pfam" id="PF25273"/>
    </source>
</evidence>
<accession>A0A8T2M3Z5</accession>
<evidence type="ECO:0000313" key="3">
    <source>
        <dbReference type="EMBL" id="KAG9276722.1"/>
    </source>
</evidence>
<gene>
    <name evidence="3" type="ORF">AMEX_G9058</name>
</gene>
<dbReference type="PANTHER" id="PTHR10773:SF19">
    <property type="match status" value="1"/>
</dbReference>
<comment type="caution">
    <text evidence="3">The sequence shown here is derived from an EMBL/GenBank/DDBJ whole genome shotgun (WGS) entry which is preliminary data.</text>
</comment>
<organism evidence="3 4">
    <name type="scientific">Astyanax mexicanus</name>
    <name type="common">Blind cave fish</name>
    <name type="synonym">Astyanax fasciatus mexicanus</name>
    <dbReference type="NCBI Taxonomy" id="7994"/>
    <lineage>
        <taxon>Eukaryota</taxon>
        <taxon>Metazoa</taxon>
        <taxon>Chordata</taxon>
        <taxon>Craniata</taxon>
        <taxon>Vertebrata</taxon>
        <taxon>Euteleostomi</taxon>
        <taxon>Actinopterygii</taxon>
        <taxon>Neopterygii</taxon>
        <taxon>Teleostei</taxon>
        <taxon>Ostariophysi</taxon>
        <taxon>Characiformes</taxon>
        <taxon>Characoidei</taxon>
        <taxon>Acestrorhamphidae</taxon>
        <taxon>Acestrorhamphinae</taxon>
        <taxon>Astyanax</taxon>
    </lineage>
</organism>
<dbReference type="Pfam" id="PF25273">
    <property type="entry name" value="DUF7869"/>
    <property type="match status" value="1"/>
</dbReference>
<name>A0A8T2M3Z5_ASTMX</name>
<dbReference type="InterPro" id="IPR057191">
    <property type="entry name" value="DUF7869"/>
</dbReference>
<reference evidence="3 4" key="1">
    <citation type="submission" date="2021-07" db="EMBL/GenBank/DDBJ databases">
        <authorList>
            <person name="Imarazene B."/>
            <person name="Zahm M."/>
            <person name="Klopp C."/>
            <person name="Cabau C."/>
            <person name="Beille S."/>
            <person name="Jouanno E."/>
            <person name="Castinel A."/>
            <person name="Lluch J."/>
            <person name="Gil L."/>
            <person name="Kuchtly C."/>
            <person name="Lopez Roques C."/>
            <person name="Donnadieu C."/>
            <person name="Parrinello H."/>
            <person name="Journot L."/>
            <person name="Du K."/>
            <person name="Schartl M."/>
            <person name="Retaux S."/>
            <person name="Guiguen Y."/>
        </authorList>
    </citation>
    <scope>NUCLEOTIDE SEQUENCE [LARGE SCALE GENOMIC DNA]</scope>
    <source>
        <strain evidence="3">Pach_M1</strain>
        <tissue evidence="3">Testis</tissue>
    </source>
</reference>
<sequence>MAQSRGEKMVELALKRKYPEYAAQGIPPKRRRDCMEEKWVIPDTLLDTSLLDTSLESFDLSDDDIDSYYVPTPSSFWTQTEVEPIQTELEPAPNHSLTELEPTLSHSPTKVELTQTEVEPIQTELEPAPSHSLTELEPAPSHSLTELEQTLSHSPTKVELTQTEVEPIQTVLEPAPSHSPTEVELTQTEVEPTEEKQPQPRPPMRSPCGAQCRRKCTDHMSDDRRKEIWKQYWDMTYTERRTWIFHSVTSMETKRVSTAGSRRGQTFSYKLQDQRGEPRRVCKMFFLSTLGYNPKNDSLVMTMMGKARSRPLVPPQDQRGRQVAANKLDAKQLLDHIESFHPTVSHYRREHAPHRRYLPSDITMKMMHGDYVEKGNACSYEAYRKAVREKKISFAKLGEEECETCLKHAEHEKAHTEEMVNCPECQSWQKHKQSALQSRLSYKQDAETSCWPDDTSVRSADLQKVIMLPRMPGVKSSVFTRRVVAFHETFASVGKGKNKKNTISVLWHEGIAGRSAAEITSAYMAALEKERDVRHIILWVDNCSAQNKNWCLLSSLVTLVNSDTTSLEDIILKYFEPGHTFMSADSFHHGVEQQIRKCPGGVVYDFEDFVNVVASSNSRKVDVVLMQNANVLDWKDGHSTSKVKKAKAPKLGEMAEIQVRRGSKSLFYKLSHVETEFTEMDFLLKKFIPTIPTLLRPQDRGVDEVKKRDIIDKLCPLMPPNRRGFWHSLPVMKDVLEDEE</sequence>
<evidence type="ECO:0000313" key="4">
    <source>
        <dbReference type="Proteomes" id="UP000752171"/>
    </source>
</evidence>
<dbReference type="Proteomes" id="UP000752171">
    <property type="component" value="Unassembled WGS sequence"/>
</dbReference>
<dbReference type="PANTHER" id="PTHR10773">
    <property type="entry name" value="DNA-DIRECTED RNA POLYMERASES I, II, AND III SUBUNIT RPABC2"/>
    <property type="match status" value="1"/>
</dbReference>
<feature type="compositionally biased region" description="Polar residues" evidence="1">
    <location>
        <begin position="178"/>
        <end position="190"/>
    </location>
</feature>
<protein>
    <recommendedName>
        <fullName evidence="2">DUF7869 domain-containing protein</fullName>
    </recommendedName>
</protein>
<feature type="compositionally biased region" description="Polar residues" evidence="1">
    <location>
        <begin position="142"/>
        <end position="164"/>
    </location>
</feature>
<evidence type="ECO:0000256" key="1">
    <source>
        <dbReference type="SAM" id="MobiDB-lite"/>
    </source>
</evidence>
<dbReference type="AlphaFoldDB" id="A0A8T2M3Z5"/>
<feature type="domain" description="DUF7869" evidence="2">
    <location>
        <begin position="535"/>
        <end position="636"/>
    </location>
</feature>
<dbReference type="EMBL" id="JAICCE010000006">
    <property type="protein sequence ID" value="KAG9276722.1"/>
    <property type="molecule type" value="Genomic_DNA"/>
</dbReference>